<evidence type="ECO:0000313" key="4">
    <source>
        <dbReference type="Proteomes" id="UP001362999"/>
    </source>
</evidence>
<dbReference type="EMBL" id="JAWWNJ010000020">
    <property type="protein sequence ID" value="KAK7034879.1"/>
    <property type="molecule type" value="Genomic_DNA"/>
</dbReference>
<proteinExistence type="predicted"/>
<dbReference type="PANTHER" id="PTHR34154:SF3">
    <property type="entry name" value="ALKALI-SENSITIVE LINKAGE PROTEIN 1"/>
    <property type="match status" value="1"/>
</dbReference>
<dbReference type="Pfam" id="PF11790">
    <property type="entry name" value="Glyco_hydro_cc"/>
    <property type="match status" value="1"/>
</dbReference>
<organism evidence="3 4">
    <name type="scientific">Favolaschia claudopus</name>
    <dbReference type="NCBI Taxonomy" id="2862362"/>
    <lineage>
        <taxon>Eukaryota</taxon>
        <taxon>Fungi</taxon>
        <taxon>Dikarya</taxon>
        <taxon>Basidiomycota</taxon>
        <taxon>Agaricomycotina</taxon>
        <taxon>Agaricomycetes</taxon>
        <taxon>Agaricomycetidae</taxon>
        <taxon>Agaricales</taxon>
        <taxon>Marasmiineae</taxon>
        <taxon>Mycenaceae</taxon>
        <taxon>Favolaschia</taxon>
    </lineage>
</organism>
<evidence type="ECO:0000256" key="1">
    <source>
        <dbReference type="SAM" id="SignalP"/>
    </source>
</evidence>
<dbReference type="InterPro" id="IPR053183">
    <property type="entry name" value="ASL1"/>
</dbReference>
<reference evidence="3 4" key="1">
    <citation type="journal article" date="2024" name="J Genomics">
        <title>Draft genome sequencing and assembly of Favolaschia claudopus CIRM-BRFM 2984 isolated from oak limbs.</title>
        <authorList>
            <person name="Navarro D."/>
            <person name="Drula E."/>
            <person name="Chaduli D."/>
            <person name="Cazenave R."/>
            <person name="Ahrendt S."/>
            <person name="Wang J."/>
            <person name="Lipzen A."/>
            <person name="Daum C."/>
            <person name="Barry K."/>
            <person name="Grigoriev I.V."/>
            <person name="Favel A."/>
            <person name="Rosso M.N."/>
            <person name="Martin F."/>
        </authorList>
    </citation>
    <scope>NUCLEOTIDE SEQUENCE [LARGE SCALE GENOMIC DNA]</scope>
    <source>
        <strain evidence="3 4">CIRM-BRFM 2984</strain>
    </source>
</reference>
<dbReference type="Gene3D" id="3.20.20.80">
    <property type="entry name" value="Glycosidases"/>
    <property type="match status" value="1"/>
</dbReference>
<feature type="signal peptide" evidence="1">
    <location>
        <begin position="1"/>
        <end position="19"/>
    </location>
</feature>
<accession>A0AAW0C6C4</accession>
<comment type="caution">
    <text evidence="3">The sequence shown here is derived from an EMBL/GenBank/DDBJ whole genome shotgun (WGS) entry which is preliminary data.</text>
</comment>
<dbReference type="SUPFAM" id="SSF51445">
    <property type="entry name" value="(Trans)glycosidases"/>
    <property type="match status" value="1"/>
</dbReference>
<feature type="chain" id="PRO_5043350950" evidence="1">
    <location>
        <begin position="20"/>
        <end position="310"/>
    </location>
</feature>
<evidence type="ECO:0000259" key="2">
    <source>
        <dbReference type="Pfam" id="PF11790"/>
    </source>
</evidence>
<protein>
    <submittedName>
        <fullName evidence="3">Glycosyl hydrolase catalytic core-domain-containing protein</fullName>
    </submittedName>
</protein>
<evidence type="ECO:0000313" key="3">
    <source>
        <dbReference type="EMBL" id="KAK7034879.1"/>
    </source>
</evidence>
<sequence length="310" mass="34258">MITSATLVAALVGVDIVTAYSLCKSLSRPKPSRGKAGLGWGNNGAQNMDQFLSAKVPWYYNWNFQVSDDASGLPVEFVPMLWGQAQADEFSDTIVSTLQSTNATAILGMNEPQETGQSNLTPEQAIELWKQHLEPLRAAHNVRLGSPAPSGAPGSWQWLTAFLQQCGEECTIDFLVLHWYGTNATAFKEFLVDYHSRFNMNIWVTEWACQNMAGPGDQCSMSDVFRLLQETQAFMDNTDWIERYAWYGSKTPDAMHGVNLKNAMMNSSGIINGLGTQYIGLSAAPALVVLLYQYIPYMIIPEATLKGFEG</sequence>
<keyword evidence="4" id="KW-1185">Reference proteome</keyword>
<feature type="domain" description="Asl1-like glycosyl hydrolase catalytic" evidence="2">
    <location>
        <begin position="37"/>
        <end position="278"/>
    </location>
</feature>
<dbReference type="InterPro" id="IPR017853">
    <property type="entry name" value="GH"/>
</dbReference>
<dbReference type="GO" id="GO:0071966">
    <property type="term" value="P:fungal-type cell wall polysaccharide metabolic process"/>
    <property type="evidence" value="ECO:0007669"/>
    <property type="project" value="TreeGrafter"/>
</dbReference>
<name>A0AAW0C6C4_9AGAR</name>
<dbReference type="PANTHER" id="PTHR34154">
    <property type="entry name" value="ALKALI-SENSITIVE LINKAGE PROTEIN 1"/>
    <property type="match status" value="1"/>
</dbReference>
<dbReference type="Proteomes" id="UP001362999">
    <property type="component" value="Unassembled WGS sequence"/>
</dbReference>
<dbReference type="GO" id="GO:0016787">
    <property type="term" value="F:hydrolase activity"/>
    <property type="evidence" value="ECO:0007669"/>
    <property type="project" value="UniProtKB-KW"/>
</dbReference>
<gene>
    <name evidence="3" type="ORF">R3P38DRAFT_3493218</name>
</gene>
<dbReference type="AlphaFoldDB" id="A0AAW0C6C4"/>
<dbReference type="GO" id="GO:0009277">
    <property type="term" value="C:fungal-type cell wall"/>
    <property type="evidence" value="ECO:0007669"/>
    <property type="project" value="TreeGrafter"/>
</dbReference>
<keyword evidence="1" id="KW-0732">Signal</keyword>
<keyword evidence="3" id="KW-0378">Hydrolase</keyword>
<dbReference type="InterPro" id="IPR024655">
    <property type="entry name" value="Asl1_glyco_hydro_catalytic"/>
</dbReference>